<reference evidence="1" key="1">
    <citation type="submission" date="2021-07" db="EMBL/GenBank/DDBJ databases">
        <authorList>
            <person name="Catto M.A."/>
            <person name="Jacobson A."/>
            <person name="Kennedy G."/>
            <person name="Labadie P."/>
            <person name="Hunt B.G."/>
            <person name="Srinivasan R."/>
        </authorList>
    </citation>
    <scope>NUCLEOTIDE SEQUENCE</scope>
    <source>
        <strain evidence="1">PL_HMW_Pooled</strain>
        <tissue evidence="1">Head</tissue>
    </source>
</reference>
<feature type="non-terminal residue" evidence="1">
    <location>
        <position position="1"/>
    </location>
</feature>
<dbReference type="EMBL" id="JAHWGI010000737">
    <property type="protein sequence ID" value="KAK3917518.1"/>
    <property type="molecule type" value="Genomic_DNA"/>
</dbReference>
<feature type="non-terminal residue" evidence="1">
    <location>
        <position position="205"/>
    </location>
</feature>
<dbReference type="AlphaFoldDB" id="A0AAE1HA40"/>
<reference evidence="1" key="2">
    <citation type="journal article" date="2023" name="BMC Genomics">
        <title>Pest status, molecular evolution, and epigenetic factors derived from the genome assembly of Frankliniella fusca, a thysanopteran phytovirus vector.</title>
        <authorList>
            <person name="Catto M.A."/>
            <person name="Labadie P.E."/>
            <person name="Jacobson A.L."/>
            <person name="Kennedy G.G."/>
            <person name="Srinivasan R."/>
            <person name="Hunt B.G."/>
        </authorList>
    </citation>
    <scope>NUCLEOTIDE SEQUENCE</scope>
    <source>
        <strain evidence="1">PL_HMW_Pooled</strain>
    </source>
</reference>
<keyword evidence="2" id="KW-1185">Reference proteome</keyword>
<protein>
    <submittedName>
        <fullName evidence="1">Formin-like protein 3</fullName>
    </submittedName>
</protein>
<dbReference type="InterPro" id="IPR032675">
    <property type="entry name" value="LRR_dom_sf"/>
</dbReference>
<evidence type="ECO:0000313" key="1">
    <source>
        <dbReference type="EMBL" id="KAK3917518.1"/>
    </source>
</evidence>
<dbReference type="Gene3D" id="3.80.10.10">
    <property type="entry name" value="Ribonuclease Inhibitor"/>
    <property type="match status" value="1"/>
</dbReference>
<accession>A0AAE1HA40</accession>
<gene>
    <name evidence="1" type="ORF">KUF71_007013</name>
</gene>
<name>A0AAE1HA40_9NEOP</name>
<evidence type="ECO:0000313" key="2">
    <source>
        <dbReference type="Proteomes" id="UP001219518"/>
    </source>
</evidence>
<comment type="caution">
    <text evidence="1">The sequence shown here is derived from an EMBL/GenBank/DDBJ whole genome shotgun (WGS) entry which is preliminary data.</text>
</comment>
<proteinExistence type="predicted"/>
<organism evidence="1 2">
    <name type="scientific">Frankliniella fusca</name>
    <dbReference type="NCBI Taxonomy" id="407009"/>
    <lineage>
        <taxon>Eukaryota</taxon>
        <taxon>Metazoa</taxon>
        <taxon>Ecdysozoa</taxon>
        <taxon>Arthropoda</taxon>
        <taxon>Hexapoda</taxon>
        <taxon>Insecta</taxon>
        <taxon>Pterygota</taxon>
        <taxon>Neoptera</taxon>
        <taxon>Paraneoptera</taxon>
        <taxon>Thysanoptera</taxon>
        <taxon>Terebrantia</taxon>
        <taxon>Thripoidea</taxon>
        <taxon>Thripidae</taxon>
        <taxon>Frankliniella</taxon>
    </lineage>
</organism>
<dbReference type="Proteomes" id="UP001219518">
    <property type="component" value="Unassembled WGS sequence"/>
</dbReference>
<sequence length="205" mass="22434">VVELNGVRCHASPAWSLELLQRAAPTVETLHVFEPLEPHLYAVHAMPRLRALHVACDTGFVVKTPEVELGALPPGVAGLRRLNARSLPRATLQSLLRAHGGTLEELTLFSGYHFKPIHGQFKAIHIQSYTKFSGTPPGEQDEDASWPRSCGDLHSLLGRCGLRALRRLVLRRGTCSHTDTGCEEQRAAVRAALPGVQVLCDECDI</sequence>